<dbReference type="PANTHER" id="PTHR13802:SF52">
    <property type="entry name" value="MUCIN-4"/>
    <property type="match status" value="1"/>
</dbReference>
<dbReference type="Proteomes" id="UP000309450">
    <property type="component" value="Unassembled WGS sequence"/>
</dbReference>
<comment type="caution">
    <text evidence="4">The sequence shown here is derived from an EMBL/GenBank/DDBJ whole genome shotgun (WGS) entry which is preliminary data.</text>
</comment>
<accession>A0A4S3MJB4</accession>
<dbReference type="InterPro" id="IPR036844">
    <property type="entry name" value="Hint_dom_sf"/>
</dbReference>
<dbReference type="PANTHER" id="PTHR13802">
    <property type="entry name" value="MUCIN 4-RELATED"/>
    <property type="match status" value="1"/>
</dbReference>
<dbReference type="RefSeq" id="WP_136395779.1">
    <property type="nucleotide sequence ID" value="NZ_SSND01000005.1"/>
</dbReference>
<feature type="domain" description="NIDO" evidence="2">
    <location>
        <begin position="56"/>
        <end position="100"/>
    </location>
</feature>
<dbReference type="SUPFAM" id="SSF51294">
    <property type="entry name" value="Hedgehog/intein (Hint) domain"/>
    <property type="match status" value="1"/>
</dbReference>
<feature type="domain" description="NIDO" evidence="2">
    <location>
        <begin position="118"/>
        <end position="191"/>
    </location>
</feature>
<dbReference type="EMBL" id="SSND01000005">
    <property type="protein sequence ID" value="THD81519.1"/>
    <property type="molecule type" value="Genomic_DNA"/>
</dbReference>
<evidence type="ECO:0008006" key="6">
    <source>
        <dbReference type="Google" id="ProtNLM"/>
    </source>
</evidence>
<dbReference type="Pfam" id="PF13403">
    <property type="entry name" value="Hint_2"/>
    <property type="match status" value="1"/>
</dbReference>
<dbReference type="OrthoDB" id="6305173at2"/>
<dbReference type="InterPro" id="IPR051495">
    <property type="entry name" value="Epithelial_Barrier/Signaling"/>
</dbReference>
<dbReference type="AlphaFoldDB" id="A0A4S3MJB4"/>
<name>A0A4S3MJB4_9RHOB</name>
<dbReference type="GO" id="GO:0007160">
    <property type="term" value="P:cell-matrix adhesion"/>
    <property type="evidence" value="ECO:0007669"/>
    <property type="project" value="InterPro"/>
</dbReference>
<dbReference type="Gene3D" id="2.170.16.10">
    <property type="entry name" value="Hedgehog/Intein (Hint) domain"/>
    <property type="match status" value="1"/>
</dbReference>
<gene>
    <name evidence="4" type="ORF">E7811_16560</name>
</gene>
<dbReference type="InterPro" id="IPR003886">
    <property type="entry name" value="NIDO_dom"/>
</dbReference>
<keyword evidence="5" id="KW-1185">Reference proteome</keyword>
<dbReference type="InterPro" id="IPR028992">
    <property type="entry name" value="Hedgehog/Intein_dom"/>
</dbReference>
<evidence type="ECO:0000256" key="1">
    <source>
        <dbReference type="ARBA" id="ARBA00023157"/>
    </source>
</evidence>
<evidence type="ECO:0000313" key="5">
    <source>
        <dbReference type="Proteomes" id="UP000309450"/>
    </source>
</evidence>
<proteinExistence type="predicted"/>
<sequence length="426" mass="45526">MATINTGLGGPQGVGEGSFRAGPLTAGNYDDGSILVNITSVFGPAGINYFGTYYTSIYINTNGLISFGAPRTAYTPQSIATINYPAIAVFWSDIDLRSGTATGTNNIYWDLDPVSGRVTVTWLGVKPYTNHNTSGTNTFQVVLEHTQNGNFEVDFIYQQVDWANGGFGVAQAGLTDGGSNDYILPGSGNATSILNYENSVLDPNDPNGVWSTRFLNGNPVCFVTGTRIATPEGWRQVETLQAGDRILTRDDGAQPIRWVGGGQVMASEAALPVLIEAGALGNRHDLRVSGQHLMLLDGIDCELLFGEGEVLAAAKDLVGLPGITAETRPRMVGYYHLLLDHHHIIEAEGAGAETLHPGPQALQSLPRRAMADLMSAFLPYEIERFATRPAARRVLKAHEARVLVAHRTGGIGHGFGRFAPVSMLAA</sequence>
<evidence type="ECO:0000259" key="3">
    <source>
        <dbReference type="Pfam" id="PF13403"/>
    </source>
</evidence>
<feature type="domain" description="Hedgehog/Intein (Hint)" evidence="3">
    <location>
        <begin position="220"/>
        <end position="358"/>
    </location>
</feature>
<reference evidence="4 5" key="1">
    <citation type="submission" date="2019-04" db="EMBL/GenBank/DDBJ databases">
        <title>Draft genome sequence of Gemmobacter aestuarii sp. nov.</title>
        <authorList>
            <person name="Hameed A."/>
            <person name="Lin S.-Y."/>
            <person name="Shahina M."/>
            <person name="Lai W.-A."/>
            <person name="Young C.-C."/>
        </authorList>
    </citation>
    <scope>NUCLEOTIDE SEQUENCE [LARGE SCALE GENOMIC DNA]</scope>
    <source>
        <strain evidence="4 5">CC-PW-75</strain>
    </source>
</reference>
<protein>
    <recommendedName>
        <fullName evidence="6">NIDO domain-containing protein</fullName>
    </recommendedName>
</protein>
<organism evidence="4 5">
    <name type="scientific">Aliigemmobacter aestuarii</name>
    <dbReference type="NCBI Taxonomy" id="1445661"/>
    <lineage>
        <taxon>Bacteria</taxon>
        <taxon>Pseudomonadati</taxon>
        <taxon>Pseudomonadota</taxon>
        <taxon>Alphaproteobacteria</taxon>
        <taxon>Rhodobacterales</taxon>
        <taxon>Paracoccaceae</taxon>
        <taxon>Aliigemmobacter</taxon>
    </lineage>
</organism>
<dbReference type="Pfam" id="PF06119">
    <property type="entry name" value="NIDO"/>
    <property type="match status" value="2"/>
</dbReference>
<keyword evidence="1" id="KW-1015">Disulfide bond</keyword>
<evidence type="ECO:0000313" key="4">
    <source>
        <dbReference type="EMBL" id="THD81519.1"/>
    </source>
</evidence>
<evidence type="ECO:0000259" key="2">
    <source>
        <dbReference type="Pfam" id="PF06119"/>
    </source>
</evidence>